<accession>S0G1Z8</accession>
<dbReference type="Gene3D" id="3.30.360.10">
    <property type="entry name" value="Dihydrodipicolinate Reductase, domain 2"/>
    <property type="match status" value="1"/>
</dbReference>
<dbReference type="InterPro" id="IPR000683">
    <property type="entry name" value="Gfo/Idh/MocA-like_OxRdtase_N"/>
</dbReference>
<keyword evidence="4" id="KW-1185">Reference proteome</keyword>
<evidence type="ECO:0000313" key="3">
    <source>
        <dbReference type="EMBL" id="EMS77711.1"/>
    </source>
</evidence>
<dbReference type="Pfam" id="PF22725">
    <property type="entry name" value="GFO_IDH_MocA_C3"/>
    <property type="match status" value="1"/>
</dbReference>
<dbReference type="InterPro" id="IPR055170">
    <property type="entry name" value="GFO_IDH_MocA-like_dom"/>
</dbReference>
<dbReference type="SUPFAM" id="SSF51735">
    <property type="entry name" value="NAD(P)-binding Rossmann-fold domains"/>
    <property type="match status" value="1"/>
</dbReference>
<evidence type="ECO:0000259" key="2">
    <source>
        <dbReference type="Pfam" id="PF22725"/>
    </source>
</evidence>
<dbReference type="GO" id="GO:0000166">
    <property type="term" value="F:nucleotide binding"/>
    <property type="evidence" value="ECO:0007669"/>
    <property type="project" value="InterPro"/>
</dbReference>
<comment type="caution">
    <text evidence="3">The sequence shown here is derived from an EMBL/GenBank/DDBJ whole genome shotgun (WGS) entry which is preliminary data.</text>
</comment>
<feature type="domain" description="Gfo/Idh/MocA-like oxidoreductase N-terminal" evidence="1">
    <location>
        <begin position="26"/>
        <end position="119"/>
    </location>
</feature>
<dbReference type="RefSeq" id="WP_006968405.1">
    <property type="nucleotide sequence ID" value="NZ_APJX01000013.1"/>
</dbReference>
<dbReference type="Proteomes" id="UP000014216">
    <property type="component" value="Unassembled WGS sequence"/>
</dbReference>
<organism evidence="3 4">
    <name type="scientific">Desulfotignum phosphitoxidans DSM 13687</name>
    <dbReference type="NCBI Taxonomy" id="1286635"/>
    <lineage>
        <taxon>Bacteria</taxon>
        <taxon>Pseudomonadati</taxon>
        <taxon>Thermodesulfobacteriota</taxon>
        <taxon>Desulfobacteria</taxon>
        <taxon>Desulfobacterales</taxon>
        <taxon>Desulfobacteraceae</taxon>
        <taxon>Desulfotignum</taxon>
    </lineage>
</organism>
<gene>
    <name evidence="3" type="ORF">Dpo_13c01090</name>
</gene>
<sequence length="351" mass="38314">MKNRQDADRAVTSSKLVTHRFDIDDALKKQPDVHLNTLCTATGMNAGQTAQKEGFSCATTDFQVVLDNEQINTVFVTTRHNSHARFVTAALAAGKHVFVEKPLCLNPEDLQTIHQTLHKSPHTPDSSPLTPHSTPILMVGFNRRFSPHAAFIRDYFQGRQTPMMVNYRINAGIIPPDVWVQDPEVGGGRIVGEVCHFIDFASFVIGADPVAVQAMCVDSTNAALMAEDNVTIAVKYRDGSVAQICYVAVGPSDLAKEYCEVFADESAAVMDNFCTTRCMGRRGKKRLKGSQKKGFTQEIAAFLKAVQTGAPSPIPFDSLARTTACTFAAKESLRTRKAVGVTALRVRPALL</sequence>
<dbReference type="Pfam" id="PF01408">
    <property type="entry name" value="GFO_IDH_MocA"/>
    <property type="match status" value="1"/>
</dbReference>
<evidence type="ECO:0000259" key="1">
    <source>
        <dbReference type="Pfam" id="PF01408"/>
    </source>
</evidence>
<dbReference type="PANTHER" id="PTHR43377">
    <property type="entry name" value="BILIVERDIN REDUCTASE A"/>
    <property type="match status" value="1"/>
</dbReference>
<dbReference type="OrthoDB" id="9782091at2"/>
<dbReference type="Gene3D" id="3.40.50.720">
    <property type="entry name" value="NAD(P)-binding Rossmann-like Domain"/>
    <property type="match status" value="1"/>
</dbReference>
<protein>
    <submittedName>
        <fullName evidence="3">Putative oxidoreductase</fullName>
    </submittedName>
</protein>
<dbReference type="InterPro" id="IPR036291">
    <property type="entry name" value="NAD(P)-bd_dom_sf"/>
</dbReference>
<proteinExistence type="predicted"/>
<dbReference type="EMBL" id="APJX01000013">
    <property type="protein sequence ID" value="EMS77711.1"/>
    <property type="molecule type" value="Genomic_DNA"/>
</dbReference>
<name>S0G1Z8_9BACT</name>
<dbReference type="PANTHER" id="PTHR43377:SF1">
    <property type="entry name" value="BILIVERDIN REDUCTASE A"/>
    <property type="match status" value="1"/>
</dbReference>
<dbReference type="InterPro" id="IPR051450">
    <property type="entry name" value="Gfo/Idh/MocA_Oxidoreductases"/>
</dbReference>
<evidence type="ECO:0000313" key="4">
    <source>
        <dbReference type="Proteomes" id="UP000014216"/>
    </source>
</evidence>
<dbReference type="SUPFAM" id="SSF55347">
    <property type="entry name" value="Glyceraldehyde-3-phosphate dehydrogenase-like, C-terminal domain"/>
    <property type="match status" value="1"/>
</dbReference>
<dbReference type="AlphaFoldDB" id="S0G1Z8"/>
<reference evidence="3 4" key="1">
    <citation type="journal article" date="2013" name="Genome Announc.">
        <title>Draft Genome Sequence of Desulfotignum phosphitoxidans DSM 13687 Strain FiPS-3.</title>
        <authorList>
            <person name="Poehlein A."/>
            <person name="Daniel R."/>
            <person name="Simeonova D.D."/>
        </authorList>
    </citation>
    <scope>NUCLEOTIDE SEQUENCE [LARGE SCALE GENOMIC DNA]</scope>
    <source>
        <strain evidence="3 4">DSM 13687</strain>
    </source>
</reference>
<feature type="domain" description="GFO/IDH/MocA-like oxidoreductase" evidence="2">
    <location>
        <begin position="175"/>
        <end position="247"/>
    </location>
</feature>